<dbReference type="RefSeq" id="XP_062702384.1">
    <property type="nucleotide sequence ID" value="XM_062846400.1"/>
</dbReference>
<dbReference type="PROSITE" id="PS00141">
    <property type="entry name" value="ASP_PROTEASE"/>
    <property type="match status" value="1"/>
</dbReference>
<reference evidence="20" key="1">
    <citation type="journal article" date="2015" name="Proc. Natl. Acad. Sci. U.S.A.">
        <title>Genome sequence of the Asian Tiger mosquito, Aedes albopictus, reveals insights into its biology, genetics, and evolution.</title>
        <authorList>
            <person name="Chen X.G."/>
            <person name="Jiang X."/>
            <person name="Gu J."/>
            <person name="Xu M."/>
            <person name="Wu Y."/>
            <person name="Deng Y."/>
            <person name="Zhang C."/>
            <person name="Bonizzoni M."/>
            <person name="Dermauw W."/>
            <person name="Vontas J."/>
            <person name="Armbruster P."/>
            <person name="Huang X."/>
            <person name="Yang Y."/>
            <person name="Zhang H."/>
            <person name="He W."/>
            <person name="Peng H."/>
            <person name="Liu Y."/>
            <person name="Wu K."/>
            <person name="Chen J."/>
            <person name="Lirakis M."/>
            <person name="Topalis P."/>
            <person name="Van Leeuwen T."/>
            <person name="Hall A.B."/>
            <person name="Jiang X."/>
            <person name="Thorpe C."/>
            <person name="Mueller R.L."/>
            <person name="Sun C."/>
            <person name="Waterhouse R.M."/>
            <person name="Yan G."/>
            <person name="Tu Z.J."/>
            <person name="Fang X."/>
            <person name="James A.A."/>
        </authorList>
    </citation>
    <scope>NUCLEOTIDE SEQUENCE [LARGE SCALE GENOMIC DNA]</scope>
    <source>
        <strain evidence="20">Foshan</strain>
    </source>
</reference>
<dbReference type="InterPro" id="IPR001969">
    <property type="entry name" value="Aspartic_peptidase_AS"/>
</dbReference>
<dbReference type="CDD" id="cd22677">
    <property type="entry name" value="FHA_Kanadaptin"/>
    <property type="match status" value="1"/>
</dbReference>
<keyword evidence="10" id="KW-0229">DNA integration</keyword>
<dbReference type="CDD" id="cd19856">
    <property type="entry name" value="DSRM_Kanadaptin"/>
    <property type="match status" value="1"/>
</dbReference>
<dbReference type="EC" id="2.7.7.49" evidence="1"/>
<evidence type="ECO:0000256" key="9">
    <source>
        <dbReference type="ARBA" id="ARBA00022842"/>
    </source>
</evidence>
<evidence type="ECO:0000259" key="15">
    <source>
        <dbReference type="PROSITE" id="PS50006"/>
    </source>
</evidence>
<dbReference type="PROSITE" id="PS50175">
    <property type="entry name" value="ASP_PROT_RETROV"/>
    <property type="match status" value="1"/>
</dbReference>
<dbReference type="SMART" id="SM00240">
    <property type="entry name" value="FHA"/>
    <property type="match status" value="1"/>
</dbReference>
<keyword evidence="11" id="KW-0695">RNA-directed DNA polymerase</keyword>
<keyword evidence="12" id="KW-0238">DNA-binding</keyword>
<reference evidence="19" key="2">
    <citation type="submission" date="2025-05" db="UniProtKB">
        <authorList>
            <consortium name="EnsemblMetazoa"/>
        </authorList>
    </citation>
    <scope>IDENTIFICATION</scope>
    <source>
        <strain evidence="19">Foshan</strain>
    </source>
</reference>
<feature type="region of interest" description="Disordered" evidence="14">
    <location>
        <begin position="26"/>
        <end position="45"/>
    </location>
</feature>
<dbReference type="SMART" id="SM00343">
    <property type="entry name" value="ZnF_C2HC"/>
    <property type="match status" value="2"/>
</dbReference>
<dbReference type="Pfam" id="PF00498">
    <property type="entry name" value="FHA"/>
    <property type="match status" value="1"/>
</dbReference>
<keyword evidence="9" id="KW-0460">Magnesium</keyword>
<dbReference type="PANTHER" id="PTHR37984">
    <property type="entry name" value="PROTEIN CBG26694"/>
    <property type="match status" value="1"/>
</dbReference>
<evidence type="ECO:0000259" key="18">
    <source>
        <dbReference type="PROSITE" id="PS50994"/>
    </source>
</evidence>
<dbReference type="InterPro" id="IPR001878">
    <property type="entry name" value="Znf_CCHC"/>
</dbReference>
<dbReference type="Gene3D" id="2.60.200.20">
    <property type="match status" value="1"/>
</dbReference>
<dbReference type="Gene3D" id="1.10.340.70">
    <property type="match status" value="1"/>
</dbReference>
<evidence type="ECO:0000256" key="2">
    <source>
        <dbReference type="ARBA" id="ARBA00022670"/>
    </source>
</evidence>
<keyword evidence="4" id="KW-0548">Nucleotidyltransferase</keyword>
<dbReference type="SUPFAM" id="SSF53098">
    <property type="entry name" value="Ribonuclease H-like"/>
    <property type="match status" value="1"/>
</dbReference>
<keyword evidence="6" id="KW-0064">Aspartyl protease</keyword>
<evidence type="ECO:0000256" key="7">
    <source>
        <dbReference type="ARBA" id="ARBA00022759"/>
    </source>
</evidence>
<dbReference type="InterPro" id="IPR000253">
    <property type="entry name" value="FHA_dom"/>
</dbReference>
<dbReference type="PROSITE" id="PS50878">
    <property type="entry name" value="RT_POL"/>
    <property type="match status" value="1"/>
</dbReference>
<dbReference type="CDD" id="cd01647">
    <property type="entry name" value="RT_LTR"/>
    <property type="match status" value="1"/>
</dbReference>
<evidence type="ECO:0000256" key="10">
    <source>
        <dbReference type="ARBA" id="ARBA00022908"/>
    </source>
</evidence>
<evidence type="ECO:0000259" key="17">
    <source>
        <dbReference type="PROSITE" id="PS50878"/>
    </source>
</evidence>
<evidence type="ECO:0000259" key="16">
    <source>
        <dbReference type="PROSITE" id="PS50175"/>
    </source>
</evidence>
<dbReference type="InterPro" id="IPR036875">
    <property type="entry name" value="Znf_CCHC_sf"/>
</dbReference>
<dbReference type="EnsemblMetazoa" id="AALFPA23_010475.R14662">
    <property type="protein sequence ID" value="AALFPA23_010475.P14662"/>
    <property type="gene ID" value="AALFPA23_010475"/>
</dbReference>
<keyword evidence="20" id="KW-1185">Reference proteome</keyword>
<evidence type="ECO:0000256" key="3">
    <source>
        <dbReference type="ARBA" id="ARBA00022679"/>
    </source>
</evidence>
<keyword evidence="2" id="KW-0645">Protease</keyword>
<evidence type="ECO:0000256" key="6">
    <source>
        <dbReference type="ARBA" id="ARBA00022750"/>
    </source>
</evidence>
<dbReference type="SUPFAM" id="SSF49879">
    <property type="entry name" value="SMAD/FHA domain"/>
    <property type="match status" value="1"/>
</dbReference>
<feature type="domain" description="Reverse transcriptase" evidence="17">
    <location>
        <begin position="947"/>
        <end position="1124"/>
    </location>
</feature>
<dbReference type="Proteomes" id="UP000069940">
    <property type="component" value="Unassembled WGS sequence"/>
</dbReference>
<dbReference type="Pfam" id="PF00665">
    <property type="entry name" value="rve"/>
    <property type="match status" value="1"/>
</dbReference>
<dbReference type="Gene3D" id="3.10.10.10">
    <property type="entry name" value="HIV Type 1 Reverse Transcriptase, subunit A, domain 1"/>
    <property type="match status" value="1"/>
</dbReference>
<dbReference type="InterPro" id="IPR043502">
    <property type="entry name" value="DNA/RNA_pol_sf"/>
</dbReference>
<dbReference type="InterPro" id="IPR012337">
    <property type="entry name" value="RNaseH-like_sf"/>
</dbReference>
<evidence type="ECO:0000313" key="20">
    <source>
        <dbReference type="Proteomes" id="UP000069940"/>
    </source>
</evidence>
<dbReference type="InterPro" id="IPR050951">
    <property type="entry name" value="Retrovirus_Pol_polyprotein"/>
</dbReference>
<evidence type="ECO:0000256" key="1">
    <source>
        <dbReference type="ARBA" id="ARBA00012493"/>
    </source>
</evidence>
<dbReference type="SUPFAM" id="SSF56672">
    <property type="entry name" value="DNA/RNA polymerases"/>
    <property type="match status" value="1"/>
</dbReference>
<feature type="domain" description="FHA" evidence="15">
    <location>
        <begin position="100"/>
        <end position="173"/>
    </location>
</feature>
<dbReference type="InterPro" id="IPR041577">
    <property type="entry name" value="RT_RNaseH_2"/>
</dbReference>
<evidence type="ECO:0000313" key="19">
    <source>
        <dbReference type="EnsemblMetazoa" id="AALFPA23_010475.P14662"/>
    </source>
</evidence>
<dbReference type="InterPro" id="IPR001995">
    <property type="entry name" value="Peptidase_A2_cat"/>
</dbReference>
<evidence type="ECO:0000256" key="11">
    <source>
        <dbReference type="ARBA" id="ARBA00022918"/>
    </source>
</evidence>
<evidence type="ECO:0000256" key="12">
    <source>
        <dbReference type="ARBA" id="ARBA00023125"/>
    </source>
</evidence>
<sequence>MTDDESTFKKPSIDLKLLSKSRKTDLPITANVPEPSASDEPPPQQKEQLLAVDANEIPPIPYKEPVWSQKCEASLKYNFEVLKNGVIIENVNQLENKPYWLFGRLPNCDINMAHPTISRYHAILQYRGPVGDTNEDDSDEIEETKSLHYTVEPGWYLYDLNSTHGTFLNKQRLKPKTYVRVKVGYMIKLGSSSRVYILQGPPEDEEAPSAMTITEMKEMRQKQEKLREEMAEIERQEKERIEKLKESEGINWGMAEDADEETDLAHNPFAVTNNEELFLDDPKKTLRGYFEREGHDLDYKLDELSVGNYVCRVELPVDDDFGRPVVAEVTHKGKKKQAVVQCALEACRILDRYGLLRQATHEYNMYSGGRYVLAPNAEDGSDISEASEYQSDSNSVCSDDLEVGAHETVETEERAVSEEMTHLEKTVVENHPCEANPMINQTASHTGYTEKHDVGSSVYPEPSDKGSNIRWDLIPKFPKDIPSSKLWENWQAFIGNFETAASLSTFGSSVDRAKLLYLSLGKDLQDIISAANLQPDYRDPRCYATLVSKVNNYFKSMTDTAAEHEAFQAMRQAKGETIITFHARLTQKVRLCGYSPGDQTRFVLAQLLKGMRNRELATAGRTYGHDADYILKAASRVEAFEVDEQAAEQSPQNILAITRKRDHSREREPFRKMRKVEEGRGFERTKTRGPFQDYRQGQRSRCWRCGYLSHKRDTCPALDKACNTCGRIGHFSVTCRKKPKTGINSVDEKPRNGPLPGWGKGSNDEQQINTVVSLGDAIIRCRLGSSRPYNFLVDSGADVNIVGGKDWICLEKELRCGMAKLEPVAVVRELRAYAVDAPMQIRCAFKAEVEVVDAEKPRVTAEFLVVDEGRRSLLGRRTACELKLLKVGLSVNSCEQYTTTGIFPKMPGVRVKFSVDSSIPPERNAYYNVPAAFREAARKRLEDMEACGIIERVTRAPQWISGMSAVPKGKNDFRLVVNMRAPNKAIKREYFRMPLVDEMKVKLHGAKFFTKLDLSNAYYHLELSKDSRDLTTFLSENGMYRFTRLMFGVNCAPEIFQREMSRLLEGVDNLIVYIDDVLIFAETLDKLRETTNLVLRILRANNLTLNVQKCEFDKSFIVFLGHGLDENGFHVDETKVKAIRQFRPPANVSELKSFLGLASYVSPYIKDFADISSILWAATTNKSWEWGPKQLASFETIKEQITRCTTTLGYFAENERTILYTDASPNALGAVLVQEGLSKSPRIISFASKALTDTEKRYAQNQREALATVWAVEHFSFFLLGRHFTLRTDAQGVTFILNRSRENSKRALTRADGWALRLSPYSYDVEYIRGRDNIADPSSRLYTGNDDAFDEQHSPWEIATLEANSVGFLTEEELREETAIDETLQKVIDSLETRIWPKELSRFESVAGELSLNDGILVKNGCAVVPTKLREKTLSLAHDGHPMTAKLKSILRERVWWPGLSTDAEEWVKTCQTCATNGRPEKPTPMKRILAPQTVWESIAVDFNGPYARYGGVSILLIVDYRSRYLIARPVKSTSFEQTKHVLEEVFAREGFPKNIRSDNGPPFNGEEYRAYCADRGIEAVFSTPLFPQQNGLVENYMKLVNKAMASAVGNGSCFKEELQAAVNAHNASAHSVTGLPPEEIMMGRKIKRRLPLLHHETVKYDEDLFERRDKEQKMKAKIREDTRRGARACRLNPGDTVIIERLNRAKGDSRFDTQKYTIIKNDNGSLTLQNDHGQIVKRHVTQTRKVGPWRTSNDNSNDAPQLSSSTKQNPESSISERPRRIRTMPSYMKDYVQAIEN</sequence>
<evidence type="ECO:0000256" key="13">
    <source>
        <dbReference type="SAM" id="Coils"/>
    </source>
</evidence>
<dbReference type="InterPro" id="IPR008984">
    <property type="entry name" value="SMAD_FHA_dom_sf"/>
</dbReference>
<evidence type="ECO:0000256" key="14">
    <source>
        <dbReference type="SAM" id="MobiDB-lite"/>
    </source>
</evidence>
<dbReference type="GeneID" id="134285516"/>
<organism evidence="19 20">
    <name type="scientific">Aedes albopictus</name>
    <name type="common">Asian tiger mosquito</name>
    <name type="synonym">Stegomyia albopicta</name>
    <dbReference type="NCBI Taxonomy" id="7160"/>
    <lineage>
        <taxon>Eukaryota</taxon>
        <taxon>Metazoa</taxon>
        <taxon>Ecdysozoa</taxon>
        <taxon>Arthropoda</taxon>
        <taxon>Hexapoda</taxon>
        <taxon>Insecta</taxon>
        <taxon>Pterygota</taxon>
        <taxon>Neoptera</taxon>
        <taxon>Endopterygota</taxon>
        <taxon>Diptera</taxon>
        <taxon>Nematocera</taxon>
        <taxon>Culicoidea</taxon>
        <taxon>Culicidae</taxon>
        <taxon>Culicinae</taxon>
        <taxon>Aedini</taxon>
        <taxon>Aedes</taxon>
        <taxon>Stegomyia</taxon>
    </lineage>
</organism>
<dbReference type="Pfam" id="PF17921">
    <property type="entry name" value="Integrase_H2C2"/>
    <property type="match status" value="1"/>
</dbReference>
<feature type="domain" description="Peptidase A2" evidence="16">
    <location>
        <begin position="789"/>
        <end position="878"/>
    </location>
</feature>
<dbReference type="PANTHER" id="PTHR37984:SF11">
    <property type="entry name" value="INTEGRASE CATALYTIC DOMAIN-CONTAINING PROTEIN"/>
    <property type="match status" value="1"/>
</dbReference>
<feature type="compositionally biased region" description="Polar residues" evidence="14">
    <location>
        <begin position="1751"/>
        <end position="1770"/>
    </location>
</feature>
<dbReference type="InterPro" id="IPR043128">
    <property type="entry name" value="Rev_trsase/Diguanyl_cyclase"/>
</dbReference>
<dbReference type="PROSITE" id="PS50994">
    <property type="entry name" value="INTEGRASE"/>
    <property type="match status" value="1"/>
</dbReference>
<keyword evidence="13" id="KW-0175">Coiled coil</keyword>
<accession>A0ABM1YMF5</accession>
<keyword evidence="8" id="KW-0378">Hydrolase</keyword>
<dbReference type="InterPro" id="IPR000477">
    <property type="entry name" value="RT_dom"/>
</dbReference>
<proteinExistence type="predicted"/>
<dbReference type="InterPro" id="IPR036397">
    <property type="entry name" value="RNaseH_sf"/>
</dbReference>
<feature type="coiled-coil region" evidence="13">
    <location>
        <begin position="216"/>
        <end position="247"/>
    </location>
</feature>
<feature type="domain" description="Integrase catalytic" evidence="18">
    <location>
        <begin position="1488"/>
        <end position="1646"/>
    </location>
</feature>
<dbReference type="InterPro" id="IPR041588">
    <property type="entry name" value="Integrase_H2C2"/>
</dbReference>
<keyword evidence="7" id="KW-0255">Endonuclease</keyword>
<evidence type="ECO:0000256" key="8">
    <source>
        <dbReference type="ARBA" id="ARBA00022801"/>
    </source>
</evidence>
<dbReference type="Gene3D" id="4.10.60.10">
    <property type="entry name" value="Zinc finger, CCHC-type"/>
    <property type="match status" value="1"/>
</dbReference>
<evidence type="ECO:0000256" key="5">
    <source>
        <dbReference type="ARBA" id="ARBA00022722"/>
    </source>
</evidence>
<dbReference type="SUPFAM" id="SSF57756">
    <property type="entry name" value="Retrovirus zinc finger-like domains"/>
    <property type="match status" value="1"/>
</dbReference>
<keyword evidence="5" id="KW-0540">Nuclease</keyword>
<dbReference type="Gene3D" id="3.30.420.10">
    <property type="entry name" value="Ribonuclease H-like superfamily/Ribonuclease H"/>
    <property type="match status" value="1"/>
</dbReference>
<evidence type="ECO:0000256" key="4">
    <source>
        <dbReference type="ARBA" id="ARBA00022695"/>
    </source>
</evidence>
<protein>
    <recommendedName>
        <fullName evidence="1">RNA-directed DNA polymerase</fullName>
        <ecNumber evidence="1">2.7.7.49</ecNumber>
    </recommendedName>
</protein>
<feature type="region of interest" description="Disordered" evidence="14">
    <location>
        <begin position="742"/>
        <end position="762"/>
    </location>
</feature>
<dbReference type="Pfam" id="PF17919">
    <property type="entry name" value="RT_RNaseH_2"/>
    <property type="match status" value="1"/>
</dbReference>
<dbReference type="Gene3D" id="3.30.70.270">
    <property type="match status" value="2"/>
</dbReference>
<dbReference type="Gene3D" id="3.10.20.370">
    <property type="match status" value="1"/>
</dbReference>
<keyword evidence="3" id="KW-0808">Transferase</keyword>
<dbReference type="PROSITE" id="PS50006">
    <property type="entry name" value="FHA_DOMAIN"/>
    <property type="match status" value="1"/>
</dbReference>
<feature type="region of interest" description="Disordered" evidence="14">
    <location>
        <begin position="1742"/>
        <end position="1787"/>
    </location>
</feature>
<dbReference type="InterPro" id="IPR001584">
    <property type="entry name" value="Integrase_cat-core"/>
</dbReference>
<dbReference type="CDD" id="cd09274">
    <property type="entry name" value="RNase_HI_RT_Ty3"/>
    <property type="match status" value="1"/>
</dbReference>
<dbReference type="Pfam" id="PF00078">
    <property type="entry name" value="RVT_1"/>
    <property type="match status" value="1"/>
</dbReference>
<name>A0ABM1YMF5_AEDAL</name>